<evidence type="ECO:0000256" key="2">
    <source>
        <dbReference type="ARBA" id="ARBA00012438"/>
    </source>
</evidence>
<gene>
    <name evidence="10" type="primary">gfdS</name>
    <name evidence="10" type="ORF">GCM10010991_03500</name>
</gene>
<dbReference type="SMART" id="SM00388">
    <property type="entry name" value="HisKA"/>
    <property type="match status" value="1"/>
</dbReference>
<dbReference type="CDD" id="cd00156">
    <property type="entry name" value="REC"/>
    <property type="match status" value="1"/>
</dbReference>
<evidence type="ECO:0000313" key="10">
    <source>
        <dbReference type="EMBL" id="GGO24736.1"/>
    </source>
</evidence>
<evidence type="ECO:0000256" key="6">
    <source>
        <dbReference type="PROSITE-ProRule" id="PRU00169"/>
    </source>
</evidence>
<dbReference type="Pfam" id="PF00072">
    <property type="entry name" value="Response_reg"/>
    <property type="match status" value="1"/>
</dbReference>
<evidence type="ECO:0000256" key="5">
    <source>
        <dbReference type="ARBA" id="ARBA00022777"/>
    </source>
</evidence>
<organism evidence="10 11">
    <name type="scientific">Gemmobacter aquaticus</name>
    <dbReference type="NCBI Taxonomy" id="490185"/>
    <lineage>
        <taxon>Bacteria</taxon>
        <taxon>Pseudomonadati</taxon>
        <taxon>Pseudomonadota</taxon>
        <taxon>Alphaproteobacteria</taxon>
        <taxon>Rhodobacterales</taxon>
        <taxon>Paracoccaceae</taxon>
        <taxon>Gemmobacter</taxon>
    </lineage>
</organism>
<dbReference type="FunFam" id="3.30.565.10:FF:000049">
    <property type="entry name" value="Two-component sensor histidine kinase"/>
    <property type="match status" value="1"/>
</dbReference>
<dbReference type="GO" id="GO:0000155">
    <property type="term" value="F:phosphorelay sensor kinase activity"/>
    <property type="evidence" value="ECO:0007669"/>
    <property type="project" value="InterPro"/>
</dbReference>
<feature type="domain" description="Response regulatory" evidence="9">
    <location>
        <begin position="620"/>
        <end position="736"/>
    </location>
</feature>
<reference evidence="10 11" key="1">
    <citation type="journal article" date="2014" name="Int. J. Syst. Evol. Microbiol.">
        <title>Complete genome sequence of Corynebacterium casei LMG S-19264T (=DSM 44701T), isolated from a smear-ripened cheese.</title>
        <authorList>
            <consortium name="US DOE Joint Genome Institute (JGI-PGF)"/>
            <person name="Walter F."/>
            <person name="Albersmeier A."/>
            <person name="Kalinowski J."/>
            <person name="Ruckert C."/>
        </authorList>
    </citation>
    <scope>NUCLEOTIDE SEQUENCE [LARGE SCALE GENOMIC DNA]</scope>
    <source>
        <strain evidence="10 11">CGMCC 1.7029</strain>
    </source>
</reference>
<evidence type="ECO:0000256" key="1">
    <source>
        <dbReference type="ARBA" id="ARBA00000085"/>
    </source>
</evidence>
<accession>A0A917YIA5</accession>
<dbReference type="GO" id="GO:0005886">
    <property type="term" value="C:plasma membrane"/>
    <property type="evidence" value="ECO:0007669"/>
    <property type="project" value="TreeGrafter"/>
</dbReference>
<feature type="coiled-coil region" evidence="7">
    <location>
        <begin position="65"/>
        <end position="99"/>
    </location>
</feature>
<evidence type="ECO:0000256" key="7">
    <source>
        <dbReference type="SAM" id="Coils"/>
    </source>
</evidence>
<dbReference type="SUPFAM" id="SSF52172">
    <property type="entry name" value="CheY-like"/>
    <property type="match status" value="1"/>
</dbReference>
<dbReference type="AlphaFoldDB" id="A0A917YIA5"/>
<protein>
    <recommendedName>
        <fullName evidence="2">histidine kinase</fullName>
        <ecNumber evidence="2">2.7.13.3</ecNumber>
    </recommendedName>
</protein>
<dbReference type="Gene3D" id="1.10.287.130">
    <property type="match status" value="1"/>
</dbReference>
<feature type="domain" description="Histidine kinase" evidence="8">
    <location>
        <begin position="384"/>
        <end position="596"/>
    </location>
</feature>
<dbReference type="InterPro" id="IPR036097">
    <property type="entry name" value="HisK_dim/P_sf"/>
</dbReference>
<dbReference type="Gene3D" id="3.30.450.20">
    <property type="entry name" value="PAS domain"/>
    <property type="match status" value="2"/>
</dbReference>
<evidence type="ECO:0000313" key="11">
    <source>
        <dbReference type="Proteomes" id="UP000598196"/>
    </source>
</evidence>
<dbReference type="InterPro" id="IPR036890">
    <property type="entry name" value="HATPase_C_sf"/>
</dbReference>
<name>A0A917YIA5_9RHOB</name>
<dbReference type="InterPro" id="IPR001789">
    <property type="entry name" value="Sig_transdc_resp-reg_receiver"/>
</dbReference>
<dbReference type="PROSITE" id="PS50109">
    <property type="entry name" value="HIS_KIN"/>
    <property type="match status" value="1"/>
</dbReference>
<dbReference type="InterPro" id="IPR011006">
    <property type="entry name" value="CheY-like_superfamily"/>
</dbReference>
<dbReference type="PANTHER" id="PTHR43047:SF9">
    <property type="entry name" value="HISTIDINE KINASE"/>
    <property type="match status" value="1"/>
</dbReference>
<dbReference type="InterPro" id="IPR004358">
    <property type="entry name" value="Sig_transdc_His_kin-like_C"/>
</dbReference>
<dbReference type="SUPFAM" id="SSF55874">
    <property type="entry name" value="ATPase domain of HSP90 chaperone/DNA topoisomerase II/histidine kinase"/>
    <property type="match status" value="1"/>
</dbReference>
<feature type="modified residue" description="4-aspartylphosphate" evidence="6">
    <location>
        <position position="671"/>
    </location>
</feature>
<keyword evidence="4" id="KW-0808">Transferase</keyword>
<evidence type="ECO:0000256" key="3">
    <source>
        <dbReference type="ARBA" id="ARBA00022553"/>
    </source>
</evidence>
<dbReference type="GO" id="GO:0009927">
    <property type="term" value="F:histidine phosphotransfer kinase activity"/>
    <property type="evidence" value="ECO:0007669"/>
    <property type="project" value="TreeGrafter"/>
</dbReference>
<evidence type="ECO:0000259" key="9">
    <source>
        <dbReference type="PROSITE" id="PS50110"/>
    </source>
</evidence>
<dbReference type="EMBL" id="BMLP01000001">
    <property type="protein sequence ID" value="GGO24736.1"/>
    <property type="molecule type" value="Genomic_DNA"/>
</dbReference>
<dbReference type="CDD" id="cd00082">
    <property type="entry name" value="HisKA"/>
    <property type="match status" value="1"/>
</dbReference>
<dbReference type="Gene3D" id="3.30.565.10">
    <property type="entry name" value="Histidine kinase-like ATPase, C-terminal domain"/>
    <property type="match status" value="1"/>
</dbReference>
<dbReference type="PANTHER" id="PTHR43047">
    <property type="entry name" value="TWO-COMPONENT HISTIDINE PROTEIN KINASE"/>
    <property type="match status" value="1"/>
</dbReference>
<keyword evidence="11" id="KW-1185">Reference proteome</keyword>
<proteinExistence type="predicted"/>
<dbReference type="SMART" id="SM00448">
    <property type="entry name" value="REC"/>
    <property type="match status" value="1"/>
</dbReference>
<evidence type="ECO:0000259" key="8">
    <source>
        <dbReference type="PROSITE" id="PS50109"/>
    </source>
</evidence>
<keyword evidence="3 6" id="KW-0597">Phosphoprotein</keyword>
<comment type="caution">
    <text evidence="10">The sequence shown here is derived from an EMBL/GenBank/DDBJ whole genome shotgun (WGS) entry which is preliminary data.</text>
</comment>
<dbReference type="SMART" id="SM00387">
    <property type="entry name" value="HATPase_c"/>
    <property type="match status" value="1"/>
</dbReference>
<dbReference type="RefSeq" id="WP_146285856.1">
    <property type="nucleotide sequence ID" value="NZ_BMLP01000001.1"/>
</dbReference>
<sequence>MTAPNALSLLNPTDPPERQRDKLLAIAEALMRRVEQATDDNGAAYAQFQRAAMLEDQVRSRTRDLERALDLLHQSNARLAEANQETEAARRNLADAIETVQEGFALFGPDEVLVMCNSRFGMHMLDLRDHLKPGLTFDDYVERVSLSRYLALPEGETPEAWAIRRRKRHEDRHVIFNVRLIWDRWLQISEHRTANGGTVIIQTDVTDIIRLEREQRGRMLDDQARIIRATLDHIAQGVCIFDARQRLVGWNERLGDLLAIPLTRFRMGVGIATLLERLESEITFGDISGAMQLAEWARSGPGRAKLHFELKRGPLILQADAEEMPDGGFVISFTDITPERDALAQLSAVNETLEARVMERTLELADALADAERANASRARFVAAASHDLLQPLSAAKLFMGSIAAESLAPVAAEAVTKAQNALNQVEGILAALLDISKLESGRLAVNPVPVRLDRILDPLREEFAALAAAKGLQLTVLPSSAVVVSDPAYLRRILQNLIANAVRYTREGRVLVGARRAGGMIRLEVRDTGPGIAEEDQDAIFREFHRLDAPASASEGMGLGLAIVERACAALGHPLGLQSEVGRGSCFMVQLGLGDTLADTITAPNPVKPEPVLESGDRIAFLVENEPDLRHAMTLLLEKWGLSVLDAGSAEEAIALIEEIGILPDAFLVDQQLGEGMSGLEFLRVIRARYGMVPACLITAERSPALAAECDRDQVQRFLKPIDARALESWLAAQTVTTFVR</sequence>
<dbReference type="Proteomes" id="UP000598196">
    <property type="component" value="Unassembled WGS sequence"/>
</dbReference>
<dbReference type="PRINTS" id="PR00344">
    <property type="entry name" value="BCTRLSENSOR"/>
</dbReference>
<keyword evidence="7" id="KW-0175">Coiled coil</keyword>
<dbReference type="OrthoDB" id="9764438at2"/>
<dbReference type="Pfam" id="PF12860">
    <property type="entry name" value="PAS_7"/>
    <property type="match status" value="2"/>
</dbReference>
<dbReference type="InterPro" id="IPR003594">
    <property type="entry name" value="HATPase_dom"/>
</dbReference>
<evidence type="ECO:0000256" key="4">
    <source>
        <dbReference type="ARBA" id="ARBA00022679"/>
    </source>
</evidence>
<keyword evidence="5 10" id="KW-0418">Kinase</keyword>
<comment type="catalytic activity">
    <reaction evidence="1">
        <text>ATP + protein L-histidine = ADP + protein N-phospho-L-histidine.</text>
        <dbReference type="EC" id="2.7.13.3"/>
    </reaction>
</comment>
<dbReference type="SUPFAM" id="SSF47384">
    <property type="entry name" value="Homodimeric domain of signal transducing histidine kinase"/>
    <property type="match status" value="1"/>
</dbReference>
<dbReference type="InterPro" id="IPR005467">
    <property type="entry name" value="His_kinase_dom"/>
</dbReference>
<dbReference type="Gene3D" id="3.40.50.2300">
    <property type="match status" value="1"/>
</dbReference>
<dbReference type="Pfam" id="PF02518">
    <property type="entry name" value="HATPase_c"/>
    <property type="match status" value="1"/>
</dbReference>
<dbReference type="PROSITE" id="PS50110">
    <property type="entry name" value="RESPONSE_REGULATORY"/>
    <property type="match status" value="1"/>
</dbReference>
<dbReference type="EC" id="2.7.13.3" evidence="2"/>
<dbReference type="InterPro" id="IPR003661">
    <property type="entry name" value="HisK_dim/P_dom"/>
</dbReference>
<dbReference type="Pfam" id="PF00512">
    <property type="entry name" value="HisKA"/>
    <property type="match status" value="1"/>
</dbReference>